<accession>A0A9D1ICF1</accession>
<dbReference type="InterPro" id="IPR058240">
    <property type="entry name" value="rSAM_sf"/>
</dbReference>
<feature type="domain" description="Radical SAM core" evidence="5">
    <location>
        <begin position="91"/>
        <end position="317"/>
    </location>
</feature>
<evidence type="ECO:0000313" key="7">
    <source>
        <dbReference type="Proteomes" id="UP000824072"/>
    </source>
</evidence>
<keyword evidence="2" id="KW-0479">Metal-binding</keyword>
<reference evidence="6" key="1">
    <citation type="submission" date="2020-10" db="EMBL/GenBank/DDBJ databases">
        <authorList>
            <person name="Gilroy R."/>
        </authorList>
    </citation>
    <scope>NUCLEOTIDE SEQUENCE</scope>
    <source>
        <strain evidence="6">ChiHcec3-11533</strain>
    </source>
</reference>
<dbReference type="PANTHER" id="PTHR11228:SF7">
    <property type="entry name" value="PQQA PEPTIDE CYCLASE"/>
    <property type="match status" value="1"/>
</dbReference>
<dbReference type="PROSITE" id="PS51918">
    <property type="entry name" value="RADICAL_SAM"/>
    <property type="match status" value="1"/>
</dbReference>
<dbReference type="InterPro" id="IPR050377">
    <property type="entry name" value="Radical_SAM_PqqE_MftC-like"/>
</dbReference>
<dbReference type="NCBIfam" id="TIGR04085">
    <property type="entry name" value="rSAM_more_4Fe4S"/>
    <property type="match status" value="1"/>
</dbReference>
<keyword evidence="1" id="KW-0949">S-adenosyl-L-methionine</keyword>
<name>A0A9D1ICF1_9FIRM</name>
<dbReference type="InterPro" id="IPR007197">
    <property type="entry name" value="rSAM"/>
</dbReference>
<keyword evidence="3" id="KW-0408">Iron</keyword>
<reference evidence="6" key="2">
    <citation type="journal article" date="2021" name="PeerJ">
        <title>Extensive microbial diversity within the chicken gut microbiome revealed by metagenomics and culture.</title>
        <authorList>
            <person name="Gilroy R."/>
            <person name="Ravi A."/>
            <person name="Getino M."/>
            <person name="Pursley I."/>
            <person name="Horton D.L."/>
            <person name="Alikhan N.F."/>
            <person name="Baker D."/>
            <person name="Gharbi K."/>
            <person name="Hall N."/>
            <person name="Watson M."/>
            <person name="Adriaenssens E.M."/>
            <person name="Foster-Nyarko E."/>
            <person name="Jarju S."/>
            <person name="Secka A."/>
            <person name="Antonio M."/>
            <person name="Oren A."/>
            <person name="Chaudhuri R.R."/>
            <person name="La Ragione R."/>
            <person name="Hildebrand F."/>
            <person name="Pallen M.J."/>
        </authorList>
    </citation>
    <scope>NUCLEOTIDE SEQUENCE</scope>
    <source>
        <strain evidence="6">ChiHcec3-11533</strain>
    </source>
</reference>
<keyword evidence="4" id="KW-0411">Iron-sulfur</keyword>
<dbReference type="Gene3D" id="3.20.20.70">
    <property type="entry name" value="Aldolase class I"/>
    <property type="match status" value="1"/>
</dbReference>
<evidence type="ECO:0000256" key="2">
    <source>
        <dbReference type="ARBA" id="ARBA00022723"/>
    </source>
</evidence>
<dbReference type="CDD" id="cd01335">
    <property type="entry name" value="Radical_SAM"/>
    <property type="match status" value="1"/>
</dbReference>
<gene>
    <name evidence="6" type="ORF">IAB02_01850</name>
</gene>
<dbReference type="SMART" id="SM00729">
    <property type="entry name" value="Elp3"/>
    <property type="match status" value="1"/>
</dbReference>
<protein>
    <submittedName>
        <fullName evidence="6">Radical SAM protein</fullName>
    </submittedName>
</protein>
<dbReference type="SFLD" id="SFLDG01386">
    <property type="entry name" value="main_SPASM_domain-containing"/>
    <property type="match status" value="1"/>
</dbReference>
<dbReference type="SFLD" id="SFLDG01067">
    <property type="entry name" value="SPASM/twitch_domain_containing"/>
    <property type="match status" value="1"/>
</dbReference>
<organism evidence="6 7">
    <name type="scientific">Candidatus Pullichristensenella excrementigallinarum</name>
    <dbReference type="NCBI Taxonomy" id="2840907"/>
    <lineage>
        <taxon>Bacteria</taxon>
        <taxon>Bacillati</taxon>
        <taxon>Bacillota</taxon>
        <taxon>Clostridia</taxon>
        <taxon>Candidatus Pullichristensenella</taxon>
    </lineage>
</organism>
<evidence type="ECO:0000259" key="5">
    <source>
        <dbReference type="PROSITE" id="PS51918"/>
    </source>
</evidence>
<dbReference type="InterPro" id="IPR013785">
    <property type="entry name" value="Aldolase_TIM"/>
</dbReference>
<dbReference type="GO" id="GO:0051536">
    <property type="term" value="F:iron-sulfur cluster binding"/>
    <property type="evidence" value="ECO:0007669"/>
    <property type="project" value="UniProtKB-KW"/>
</dbReference>
<dbReference type="AlphaFoldDB" id="A0A9D1ICF1"/>
<dbReference type="Proteomes" id="UP000824072">
    <property type="component" value="Unassembled WGS sequence"/>
</dbReference>
<sequence>MGEFYRLIPDVQLRGWQRLPYALVHRGLGKVNFLNETMFRCVSLFNGLCDISLNLVPQKVRDLADEGLKQGWLEKLDAPAPLNPDQEYRVYDNRFIRTVHWSITGKCNYRCKHCYMSAPEAKLGELPHATVMDIIEQMADCGVISVTLTGGEPLVRSDFWDIVDALQKHKIRILQIYSNGKLVNEALLNGLLERGLCPEFNMSYDGDEGWHDWMRGIPDAGKIVLDAFDLCHAKGFPTGSEMCLHKGNLHLLRQSLNTLAAHNVGSCKVNPVADTELWSRFGVDYSATLPEVLETYLEYVPHFFEDGMPISLMLGGFFFCRKGEDAWEIPLQKYGGEDACLRQTVCGHARMVMYLSPEGRMLPCMSLSGMEIQKEYPLITEIGLRKGMSESKYMELIDTRVETFLEKTSECGKCEYAKICAGGCRASGLASDRNNIFAPDRAACAIFRGGYGRRLEAVLRDIAPHKRDAWLSEM</sequence>
<evidence type="ECO:0000256" key="4">
    <source>
        <dbReference type="ARBA" id="ARBA00023014"/>
    </source>
</evidence>
<dbReference type="GO" id="GO:0003824">
    <property type="term" value="F:catalytic activity"/>
    <property type="evidence" value="ECO:0007669"/>
    <property type="project" value="InterPro"/>
</dbReference>
<evidence type="ECO:0000313" key="6">
    <source>
        <dbReference type="EMBL" id="HIU33284.1"/>
    </source>
</evidence>
<dbReference type="Pfam" id="PF04055">
    <property type="entry name" value="Radical_SAM"/>
    <property type="match status" value="1"/>
</dbReference>
<evidence type="ECO:0000256" key="3">
    <source>
        <dbReference type="ARBA" id="ARBA00023004"/>
    </source>
</evidence>
<proteinExistence type="predicted"/>
<dbReference type="SUPFAM" id="SSF102114">
    <property type="entry name" value="Radical SAM enzymes"/>
    <property type="match status" value="1"/>
</dbReference>
<dbReference type="EMBL" id="DVMU01000041">
    <property type="protein sequence ID" value="HIU33284.1"/>
    <property type="molecule type" value="Genomic_DNA"/>
</dbReference>
<dbReference type="InterPro" id="IPR023885">
    <property type="entry name" value="4Fe4S-binding_SPASM_dom"/>
</dbReference>
<dbReference type="PANTHER" id="PTHR11228">
    <property type="entry name" value="RADICAL SAM DOMAIN PROTEIN"/>
    <property type="match status" value="1"/>
</dbReference>
<comment type="caution">
    <text evidence="6">The sequence shown here is derived from an EMBL/GenBank/DDBJ whole genome shotgun (WGS) entry which is preliminary data.</text>
</comment>
<dbReference type="SFLD" id="SFLDS00029">
    <property type="entry name" value="Radical_SAM"/>
    <property type="match status" value="1"/>
</dbReference>
<evidence type="ECO:0000256" key="1">
    <source>
        <dbReference type="ARBA" id="ARBA00022691"/>
    </source>
</evidence>
<dbReference type="InterPro" id="IPR006638">
    <property type="entry name" value="Elp3/MiaA/NifB-like_rSAM"/>
</dbReference>
<dbReference type="GO" id="GO:0046872">
    <property type="term" value="F:metal ion binding"/>
    <property type="evidence" value="ECO:0007669"/>
    <property type="project" value="UniProtKB-KW"/>
</dbReference>